<evidence type="ECO:0000256" key="1">
    <source>
        <dbReference type="ARBA" id="ARBA00001974"/>
    </source>
</evidence>
<feature type="domain" description="FAD-binding" evidence="5">
    <location>
        <begin position="10"/>
        <end position="134"/>
    </location>
</feature>
<keyword evidence="2" id="KW-0285">Flavoprotein</keyword>
<evidence type="ECO:0000256" key="2">
    <source>
        <dbReference type="ARBA" id="ARBA00022630"/>
    </source>
</evidence>
<reference evidence="6 7" key="1">
    <citation type="submission" date="2020-05" db="EMBL/GenBank/DDBJ databases">
        <title>Identification and distribution of gene clusters putatively required for synthesis of sphingolipid metabolism inhibitors in phylogenetically diverse species of the filamentous fungus Fusarium.</title>
        <authorList>
            <person name="Kim H.-S."/>
            <person name="Busman M."/>
            <person name="Brown D.W."/>
            <person name="Divon H."/>
            <person name="Uhlig S."/>
            <person name="Proctor R.H."/>
        </authorList>
    </citation>
    <scope>NUCLEOTIDE SEQUENCE [LARGE SCALE GENOMIC DNA]</scope>
    <source>
        <strain evidence="6 7">NRRL 13617</strain>
    </source>
</reference>
<proteinExistence type="predicted"/>
<comment type="caution">
    <text evidence="6">The sequence shown here is derived from an EMBL/GenBank/DDBJ whole genome shotgun (WGS) entry which is preliminary data.</text>
</comment>
<dbReference type="InterPro" id="IPR002938">
    <property type="entry name" value="FAD-bd"/>
</dbReference>
<evidence type="ECO:0000256" key="3">
    <source>
        <dbReference type="ARBA" id="ARBA00022827"/>
    </source>
</evidence>
<evidence type="ECO:0000313" key="7">
    <source>
        <dbReference type="Proteomes" id="UP000582016"/>
    </source>
</evidence>
<evidence type="ECO:0000313" key="6">
    <source>
        <dbReference type="EMBL" id="KAF5553738.1"/>
    </source>
</evidence>
<dbReference type="Gene3D" id="3.50.50.60">
    <property type="entry name" value="FAD/NAD(P)-binding domain"/>
    <property type="match status" value="1"/>
</dbReference>
<dbReference type="PANTHER" id="PTHR43004:SF19">
    <property type="entry name" value="BINDING MONOOXYGENASE, PUTATIVE (JCVI)-RELATED"/>
    <property type="match status" value="1"/>
</dbReference>
<evidence type="ECO:0000259" key="5">
    <source>
        <dbReference type="Pfam" id="PF01494"/>
    </source>
</evidence>
<dbReference type="AlphaFoldDB" id="A0A8H5JE79"/>
<name>A0A8H5JE79_9HYPO</name>
<comment type="cofactor">
    <cofactor evidence="1">
        <name>FAD</name>
        <dbReference type="ChEBI" id="CHEBI:57692"/>
    </cofactor>
</comment>
<gene>
    <name evidence="6" type="ORF">FPHYL_8652</name>
</gene>
<keyword evidence="4" id="KW-0560">Oxidoreductase</keyword>
<dbReference type="GO" id="GO:0016709">
    <property type="term" value="F:oxidoreductase activity, acting on paired donors, with incorporation or reduction of molecular oxygen, NAD(P)H as one donor, and incorporation of one atom of oxygen"/>
    <property type="evidence" value="ECO:0007669"/>
    <property type="project" value="UniProtKB-ARBA"/>
</dbReference>
<dbReference type="Pfam" id="PF01494">
    <property type="entry name" value="FAD_binding_3"/>
    <property type="match status" value="1"/>
</dbReference>
<protein>
    <submittedName>
        <fullName evidence="6">3-(3-hydroxyphenyl)propionate 2-hydroxylase</fullName>
    </submittedName>
</protein>
<dbReference type="PANTHER" id="PTHR43004">
    <property type="entry name" value="TRK SYSTEM POTASSIUM UPTAKE PROTEIN"/>
    <property type="match status" value="1"/>
</dbReference>
<dbReference type="SUPFAM" id="SSF51905">
    <property type="entry name" value="FAD/NAD(P)-binding domain"/>
    <property type="match status" value="1"/>
</dbReference>
<accession>A0A8H5JE79</accession>
<keyword evidence="7" id="KW-1185">Reference proteome</keyword>
<dbReference type="OrthoDB" id="1716816at2759"/>
<dbReference type="InterPro" id="IPR036188">
    <property type="entry name" value="FAD/NAD-bd_sf"/>
</dbReference>
<organism evidence="6 7">
    <name type="scientific">Fusarium phyllophilum</name>
    <dbReference type="NCBI Taxonomy" id="47803"/>
    <lineage>
        <taxon>Eukaryota</taxon>
        <taxon>Fungi</taxon>
        <taxon>Dikarya</taxon>
        <taxon>Ascomycota</taxon>
        <taxon>Pezizomycotina</taxon>
        <taxon>Sordariomycetes</taxon>
        <taxon>Hypocreomycetidae</taxon>
        <taxon>Hypocreales</taxon>
        <taxon>Nectriaceae</taxon>
        <taxon>Fusarium</taxon>
        <taxon>Fusarium fujikuroi species complex</taxon>
    </lineage>
</organism>
<sequence>MSSPDSKPHPVIIVGAGPVGLITAVNLVKLNVPVLILERNYEVDQSPRAAVYQPCAQAELFESGILDDVRKESVLNDVMTFWKNKERVASITKTQDAIVFPAGLNCPQPKLAKILVDHLLNKYNAEIKFCQKVIQIDPDAGLWRCAFGVKAGMIQMGGYSEDPLGIWADDEVAKEHNMEKWVRTATPEKRPEDTQYYESLADLPNQDMVHVKQWNITLDSRWMEEYEDPEVVKYRISLRPDRL</sequence>
<dbReference type="EMBL" id="JAAOAQ010000337">
    <property type="protein sequence ID" value="KAF5553738.1"/>
    <property type="molecule type" value="Genomic_DNA"/>
</dbReference>
<evidence type="ECO:0000256" key="4">
    <source>
        <dbReference type="ARBA" id="ARBA00023002"/>
    </source>
</evidence>
<dbReference type="GO" id="GO:0071949">
    <property type="term" value="F:FAD binding"/>
    <property type="evidence" value="ECO:0007669"/>
    <property type="project" value="InterPro"/>
</dbReference>
<dbReference type="InterPro" id="IPR050641">
    <property type="entry name" value="RIFMO-like"/>
</dbReference>
<keyword evidence="3" id="KW-0274">FAD</keyword>
<dbReference type="Proteomes" id="UP000582016">
    <property type="component" value="Unassembled WGS sequence"/>
</dbReference>